<protein>
    <submittedName>
        <fullName evidence="1">Uncharacterized protein</fullName>
    </submittedName>
</protein>
<dbReference type="Proteomes" id="UP000291084">
    <property type="component" value="Chromosome 8"/>
</dbReference>
<evidence type="ECO:0000313" key="1">
    <source>
        <dbReference type="EMBL" id="BAT94849.1"/>
    </source>
</evidence>
<organism evidence="1 2">
    <name type="scientific">Vigna angularis var. angularis</name>
    <dbReference type="NCBI Taxonomy" id="157739"/>
    <lineage>
        <taxon>Eukaryota</taxon>
        <taxon>Viridiplantae</taxon>
        <taxon>Streptophyta</taxon>
        <taxon>Embryophyta</taxon>
        <taxon>Tracheophyta</taxon>
        <taxon>Spermatophyta</taxon>
        <taxon>Magnoliopsida</taxon>
        <taxon>eudicotyledons</taxon>
        <taxon>Gunneridae</taxon>
        <taxon>Pentapetalae</taxon>
        <taxon>rosids</taxon>
        <taxon>fabids</taxon>
        <taxon>Fabales</taxon>
        <taxon>Fabaceae</taxon>
        <taxon>Papilionoideae</taxon>
        <taxon>50 kb inversion clade</taxon>
        <taxon>NPAAA clade</taxon>
        <taxon>indigoferoid/millettioid clade</taxon>
        <taxon>Phaseoleae</taxon>
        <taxon>Vigna</taxon>
    </lineage>
</organism>
<evidence type="ECO:0000313" key="2">
    <source>
        <dbReference type="Proteomes" id="UP000291084"/>
    </source>
</evidence>
<reference evidence="1 2" key="1">
    <citation type="journal article" date="2015" name="Sci. Rep.">
        <title>The power of single molecule real-time sequencing technology in the de novo assembly of a eukaryotic genome.</title>
        <authorList>
            <person name="Sakai H."/>
            <person name="Naito K."/>
            <person name="Ogiso-Tanaka E."/>
            <person name="Takahashi Y."/>
            <person name="Iseki K."/>
            <person name="Muto C."/>
            <person name="Satou K."/>
            <person name="Teruya K."/>
            <person name="Shiroma A."/>
            <person name="Shimoji M."/>
            <person name="Hirano T."/>
            <person name="Itoh T."/>
            <person name="Kaga A."/>
            <person name="Tomooka N."/>
        </authorList>
    </citation>
    <scope>NUCLEOTIDE SEQUENCE [LARGE SCALE GENOMIC DNA]</scope>
    <source>
        <strain evidence="2">cv. Shumari</strain>
    </source>
</reference>
<keyword evidence="2" id="KW-1185">Reference proteome</keyword>
<accession>A0A0S3SPV3</accession>
<sequence length="71" mass="8047">MFMHANCLYIRHNGNSQLMNIMLINPSPSAVISSDFKSQLSPKCICLLNFASCFFVKENDNKRKGQLPLLN</sequence>
<dbReference type="EMBL" id="AP015041">
    <property type="protein sequence ID" value="BAT94849.1"/>
    <property type="molecule type" value="Genomic_DNA"/>
</dbReference>
<gene>
    <name evidence="1" type="primary">Vigan.08G149400</name>
    <name evidence="1" type="ORF">VIGAN_08149400</name>
</gene>
<name>A0A0S3SPV3_PHAAN</name>
<dbReference type="AlphaFoldDB" id="A0A0S3SPV3"/>
<proteinExistence type="predicted"/>